<keyword evidence="11" id="KW-0812">Transmembrane</keyword>
<reference evidence="13" key="3">
    <citation type="submission" date="2025-09" db="UniProtKB">
        <authorList>
            <consortium name="Ensembl"/>
        </authorList>
    </citation>
    <scope>IDENTIFICATION</scope>
</reference>
<feature type="domain" description="SCP" evidence="12">
    <location>
        <begin position="8"/>
        <end position="121"/>
    </location>
</feature>
<keyword evidence="11" id="KW-1133">Transmembrane helix</keyword>
<evidence type="ECO:0000256" key="6">
    <source>
        <dbReference type="ARBA" id="ARBA00023288"/>
    </source>
</evidence>
<dbReference type="Gene3D" id="3.40.33.10">
    <property type="entry name" value="CAP"/>
    <property type="match status" value="1"/>
</dbReference>
<evidence type="ECO:0000256" key="8">
    <source>
        <dbReference type="ARBA" id="ARBA00063947"/>
    </source>
</evidence>
<evidence type="ECO:0000313" key="14">
    <source>
        <dbReference type="Proteomes" id="UP000265100"/>
    </source>
</evidence>
<dbReference type="InterPro" id="IPR035940">
    <property type="entry name" value="CAP_sf"/>
</dbReference>
<evidence type="ECO:0000256" key="1">
    <source>
        <dbReference type="ARBA" id="ARBA00009923"/>
    </source>
</evidence>
<evidence type="ECO:0000256" key="11">
    <source>
        <dbReference type="SAM" id="Phobius"/>
    </source>
</evidence>
<keyword evidence="6" id="KW-0449">Lipoprotein</keyword>
<evidence type="ECO:0000313" key="13">
    <source>
        <dbReference type="Ensembl" id="ENSACLP00000053966.1"/>
    </source>
</evidence>
<comment type="subunit">
    <text evidence="8">Homodimer. Interacts with CAV1.</text>
</comment>
<protein>
    <recommendedName>
        <fullName evidence="9">Golgi-associated plant pathogenesis-related protein 1</fullName>
    </recommendedName>
    <alternativeName>
        <fullName evidence="10">Glioma pathogenesis-related protein 2</fullName>
    </alternativeName>
</protein>
<dbReference type="SUPFAM" id="SSF55797">
    <property type="entry name" value="PR-1-like"/>
    <property type="match status" value="1"/>
</dbReference>
<organism evidence="13 14">
    <name type="scientific">Astatotilapia calliptera</name>
    <name type="common">Eastern happy</name>
    <name type="synonym">Chromis callipterus</name>
    <dbReference type="NCBI Taxonomy" id="8154"/>
    <lineage>
        <taxon>Eukaryota</taxon>
        <taxon>Metazoa</taxon>
        <taxon>Chordata</taxon>
        <taxon>Craniata</taxon>
        <taxon>Vertebrata</taxon>
        <taxon>Euteleostomi</taxon>
        <taxon>Actinopterygii</taxon>
        <taxon>Neopterygii</taxon>
        <taxon>Teleostei</taxon>
        <taxon>Neoteleostei</taxon>
        <taxon>Acanthomorphata</taxon>
        <taxon>Ovalentaria</taxon>
        <taxon>Cichlomorphae</taxon>
        <taxon>Cichliformes</taxon>
        <taxon>Cichlidae</taxon>
        <taxon>African cichlids</taxon>
        <taxon>Pseudocrenilabrinae</taxon>
        <taxon>Haplochromini</taxon>
        <taxon>Astatotilapia</taxon>
    </lineage>
</organism>
<evidence type="ECO:0000256" key="3">
    <source>
        <dbReference type="ARBA" id="ARBA00023034"/>
    </source>
</evidence>
<dbReference type="GO" id="GO:0000139">
    <property type="term" value="C:Golgi membrane"/>
    <property type="evidence" value="ECO:0007669"/>
    <property type="project" value="UniProtKB-SubCell"/>
</dbReference>
<evidence type="ECO:0000256" key="2">
    <source>
        <dbReference type="ARBA" id="ARBA00022707"/>
    </source>
</evidence>
<name>A0AAX7TJF2_ASTCA</name>
<evidence type="ECO:0000256" key="5">
    <source>
        <dbReference type="ARBA" id="ARBA00023136"/>
    </source>
</evidence>
<proteinExistence type="inferred from homology"/>
<dbReference type="AlphaFoldDB" id="A0AAX7TJF2"/>
<evidence type="ECO:0000256" key="4">
    <source>
        <dbReference type="ARBA" id="ARBA00023054"/>
    </source>
</evidence>
<dbReference type="Ensembl" id="ENSACLT00000097046.1">
    <property type="protein sequence ID" value="ENSACLP00000053966.1"/>
    <property type="gene ID" value="ENSACLG00000036736.1"/>
</dbReference>
<dbReference type="SMART" id="SM00198">
    <property type="entry name" value="SCP"/>
    <property type="match status" value="1"/>
</dbReference>
<feature type="transmembrane region" description="Helical" evidence="11">
    <location>
        <begin position="112"/>
        <end position="134"/>
    </location>
</feature>
<dbReference type="Pfam" id="PF00188">
    <property type="entry name" value="CAP"/>
    <property type="match status" value="1"/>
</dbReference>
<comment type="similarity">
    <text evidence="1">Belongs to the CRISP family.</text>
</comment>
<dbReference type="InterPro" id="IPR014044">
    <property type="entry name" value="CAP_dom"/>
</dbReference>
<reference evidence="13" key="2">
    <citation type="submission" date="2025-08" db="UniProtKB">
        <authorList>
            <consortium name="Ensembl"/>
        </authorList>
    </citation>
    <scope>IDENTIFICATION</scope>
</reference>
<dbReference type="GeneTree" id="ENSGT00390000020276"/>
<keyword evidence="5 11" id="KW-0472">Membrane</keyword>
<dbReference type="InterPro" id="IPR001283">
    <property type="entry name" value="CRISP-related"/>
</dbReference>
<dbReference type="FunFam" id="3.40.33.10:FF:000015">
    <property type="entry name" value="Golgi-associated plant pathogenesis-related protein 1"/>
    <property type="match status" value="1"/>
</dbReference>
<dbReference type="InterPro" id="IPR034113">
    <property type="entry name" value="SCP_GAPR1-like"/>
</dbReference>
<evidence type="ECO:0000256" key="10">
    <source>
        <dbReference type="ARBA" id="ARBA00075475"/>
    </source>
</evidence>
<keyword evidence="2" id="KW-0519">Myristate</keyword>
<dbReference type="PANTHER" id="PTHR10334">
    <property type="entry name" value="CYSTEINE-RICH SECRETORY PROTEIN-RELATED"/>
    <property type="match status" value="1"/>
</dbReference>
<reference evidence="13" key="1">
    <citation type="submission" date="2018-05" db="EMBL/GenBank/DDBJ databases">
        <authorList>
            <person name="Datahose"/>
        </authorList>
    </citation>
    <scope>NUCLEOTIDE SEQUENCE</scope>
</reference>
<dbReference type="Proteomes" id="UP000265100">
    <property type="component" value="Chromosome 11"/>
</dbReference>
<keyword evidence="4" id="KW-0175">Coiled coil</keyword>
<comment type="subcellular location">
    <subcellularLocation>
        <location evidence="7">Golgi apparatus membrane</location>
        <topology evidence="7">Lipid-anchor</topology>
    </subcellularLocation>
</comment>
<keyword evidence="14" id="KW-1185">Reference proteome</keyword>
<evidence type="ECO:0000256" key="9">
    <source>
        <dbReference type="ARBA" id="ARBA00069728"/>
    </source>
</evidence>
<accession>A0AAX7TJF2</accession>
<evidence type="ECO:0000256" key="7">
    <source>
        <dbReference type="ARBA" id="ARBA00037794"/>
    </source>
</evidence>
<evidence type="ECO:0000259" key="12">
    <source>
        <dbReference type="SMART" id="SM00198"/>
    </source>
</evidence>
<sequence>MGKSASKQFAEEVLRCHNDYRMKHQAPPLKLSSKLSKEAARYAESLASTRILKHSVESSRGSCGENLAWASYDQTGKDVADRWYDEVKQYNFNRPGFSSGTGEIHAHLSLTVFFHLLFFQFVVFSVSLSFFCLLDVSFSLSVSHLFRHGEGCCYSCADVTPQTTCNCLTVTSQGETEGKLQSYASLLTLHVTSTVP</sequence>
<dbReference type="CDD" id="cd05382">
    <property type="entry name" value="CAP_GAPR1-like"/>
    <property type="match status" value="1"/>
</dbReference>
<keyword evidence="3" id="KW-0333">Golgi apparatus</keyword>